<feature type="binding site" evidence="9">
    <location>
        <position position="9"/>
    </location>
    <ligand>
        <name>a divalent metal cation</name>
        <dbReference type="ChEBI" id="CHEBI:60240"/>
    </ligand>
</feature>
<dbReference type="PANTHER" id="PTHR30457">
    <property type="entry name" value="5'-NUCLEOTIDASE SURE"/>
    <property type="match status" value="1"/>
</dbReference>
<evidence type="ECO:0000256" key="2">
    <source>
        <dbReference type="ARBA" id="ARBA00001946"/>
    </source>
</evidence>
<comment type="function">
    <text evidence="9">Nucleotidase that shows phosphatase activity on nucleoside 5'-monophosphates.</text>
</comment>
<dbReference type="InterPro" id="IPR030048">
    <property type="entry name" value="SurE"/>
</dbReference>
<evidence type="ECO:0000259" key="10">
    <source>
        <dbReference type="Pfam" id="PF01975"/>
    </source>
</evidence>
<dbReference type="GO" id="GO:0004309">
    <property type="term" value="F:exopolyphosphatase activity"/>
    <property type="evidence" value="ECO:0007669"/>
    <property type="project" value="TreeGrafter"/>
</dbReference>
<dbReference type="NCBIfam" id="NF001490">
    <property type="entry name" value="PRK00346.1-4"/>
    <property type="match status" value="1"/>
</dbReference>
<comment type="catalytic activity">
    <reaction evidence="1 9">
        <text>a ribonucleoside 5'-phosphate + H2O = a ribonucleoside + phosphate</text>
        <dbReference type="Rhea" id="RHEA:12484"/>
        <dbReference type="ChEBI" id="CHEBI:15377"/>
        <dbReference type="ChEBI" id="CHEBI:18254"/>
        <dbReference type="ChEBI" id="CHEBI:43474"/>
        <dbReference type="ChEBI" id="CHEBI:58043"/>
        <dbReference type="EC" id="3.1.3.5"/>
    </reaction>
</comment>
<evidence type="ECO:0000256" key="4">
    <source>
        <dbReference type="ARBA" id="ARBA00011062"/>
    </source>
</evidence>
<gene>
    <name evidence="9 11" type="primary">surE</name>
    <name evidence="11" type="ORF">Pan54_01420</name>
</gene>
<feature type="binding site" evidence="9">
    <location>
        <position position="39"/>
    </location>
    <ligand>
        <name>a divalent metal cation</name>
        <dbReference type="ChEBI" id="CHEBI:60240"/>
    </ligand>
</feature>
<dbReference type="Gene3D" id="3.40.1210.10">
    <property type="entry name" value="Survival protein SurE-like phosphatase/nucleotidase"/>
    <property type="match status" value="1"/>
</dbReference>
<dbReference type="GO" id="GO:0008253">
    <property type="term" value="F:5'-nucleotidase activity"/>
    <property type="evidence" value="ECO:0007669"/>
    <property type="project" value="UniProtKB-UniRule"/>
</dbReference>
<dbReference type="NCBIfam" id="TIGR00087">
    <property type="entry name" value="surE"/>
    <property type="match status" value="1"/>
</dbReference>
<comment type="caution">
    <text evidence="11">The sequence shown here is derived from an EMBL/GenBank/DDBJ whole genome shotgun (WGS) entry which is preliminary data.</text>
</comment>
<dbReference type="PANTHER" id="PTHR30457:SF12">
    <property type="entry name" value="5'_3'-NUCLEOTIDASE SURE"/>
    <property type="match status" value="1"/>
</dbReference>
<dbReference type="FunFam" id="3.40.1210.10:FF:000001">
    <property type="entry name" value="5'/3'-nucleotidase SurE"/>
    <property type="match status" value="1"/>
</dbReference>
<keyword evidence="6 9" id="KW-0479">Metal-binding</keyword>
<dbReference type="EMBL" id="SJPG01000001">
    <property type="protein sequence ID" value="TWT59436.1"/>
    <property type="molecule type" value="Genomic_DNA"/>
</dbReference>
<dbReference type="OrthoDB" id="9780815at2"/>
<dbReference type="InterPro" id="IPR036523">
    <property type="entry name" value="SurE-like_sf"/>
</dbReference>
<dbReference type="Proteomes" id="UP000316095">
    <property type="component" value="Unassembled WGS sequence"/>
</dbReference>
<accession>A0A5C5X8W0</accession>
<dbReference type="SUPFAM" id="SSF64167">
    <property type="entry name" value="SurE-like"/>
    <property type="match status" value="1"/>
</dbReference>
<feature type="binding site" evidence="9">
    <location>
        <position position="95"/>
    </location>
    <ligand>
        <name>a divalent metal cation</name>
        <dbReference type="ChEBI" id="CHEBI:60240"/>
    </ligand>
</feature>
<organism evidence="11 12">
    <name type="scientific">Rubinisphaera italica</name>
    <dbReference type="NCBI Taxonomy" id="2527969"/>
    <lineage>
        <taxon>Bacteria</taxon>
        <taxon>Pseudomonadati</taxon>
        <taxon>Planctomycetota</taxon>
        <taxon>Planctomycetia</taxon>
        <taxon>Planctomycetales</taxon>
        <taxon>Planctomycetaceae</taxon>
        <taxon>Rubinisphaera</taxon>
    </lineage>
</organism>
<evidence type="ECO:0000256" key="6">
    <source>
        <dbReference type="ARBA" id="ARBA00022723"/>
    </source>
</evidence>
<feature type="binding site" evidence="9">
    <location>
        <position position="8"/>
    </location>
    <ligand>
        <name>a divalent metal cation</name>
        <dbReference type="ChEBI" id="CHEBI:60240"/>
    </ligand>
</feature>
<evidence type="ECO:0000256" key="3">
    <source>
        <dbReference type="ARBA" id="ARBA00004496"/>
    </source>
</evidence>
<evidence type="ECO:0000313" key="11">
    <source>
        <dbReference type="EMBL" id="TWT59436.1"/>
    </source>
</evidence>
<comment type="similarity">
    <text evidence="4 9">Belongs to the SurE nucleotidase family.</text>
</comment>
<dbReference type="AlphaFoldDB" id="A0A5C5X8W0"/>
<dbReference type="InterPro" id="IPR002828">
    <property type="entry name" value="SurE-like_Pase/nucleotidase"/>
</dbReference>
<reference evidence="11 12" key="1">
    <citation type="submission" date="2019-02" db="EMBL/GenBank/DDBJ databases">
        <title>Deep-cultivation of Planctomycetes and their phenomic and genomic characterization uncovers novel biology.</title>
        <authorList>
            <person name="Wiegand S."/>
            <person name="Jogler M."/>
            <person name="Boedeker C."/>
            <person name="Pinto D."/>
            <person name="Vollmers J."/>
            <person name="Rivas-Marin E."/>
            <person name="Kohn T."/>
            <person name="Peeters S.H."/>
            <person name="Heuer A."/>
            <person name="Rast P."/>
            <person name="Oberbeckmann S."/>
            <person name="Bunk B."/>
            <person name="Jeske O."/>
            <person name="Meyerdierks A."/>
            <person name="Storesund J.E."/>
            <person name="Kallscheuer N."/>
            <person name="Luecker S."/>
            <person name="Lage O.M."/>
            <person name="Pohl T."/>
            <person name="Merkel B.J."/>
            <person name="Hornburger P."/>
            <person name="Mueller R.-W."/>
            <person name="Bruemmer F."/>
            <person name="Labrenz M."/>
            <person name="Spormann A.M."/>
            <person name="Op Den Camp H."/>
            <person name="Overmann J."/>
            <person name="Amann R."/>
            <person name="Jetten M.S.M."/>
            <person name="Mascher T."/>
            <person name="Medema M.H."/>
            <person name="Devos D.P."/>
            <person name="Kaster A.-K."/>
            <person name="Ovreas L."/>
            <person name="Rohde M."/>
            <person name="Galperin M.Y."/>
            <person name="Jogler C."/>
        </authorList>
    </citation>
    <scope>NUCLEOTIDE SEQUENCE [LARGE SCALE GENOMIC DNA]</scope>
    <source>
        <strain evidence="11 12">Pan54</strain>
    </source>
</reference>
<comment type="cofactor">
    <cofactor evidence="9">
        <name>a divalent metal cation</name>
        <dbReference type="ChEBI" id="CHEBI:60240"/>
    </cofactor>
    <text evidence="9">Binds 1 divalent metal cation per subunit.</text>
</comment>
<keyword evidence="7 9" id="KW-0547">Nucleotide-binding</keyword>
<proteinExistence type="inferred from homology"/>
<evidence type="ECO:0000256" key="1">
    <source>
        <dbReference type="ARBA" id="ARBA00000815"/>
    </source>
</evidence>
<evidence type="ECO:0000256" key="7">
    <source>
        <dbReference type="ARBA" id="ARBA00022741"/>
    </source>
</evidence>
<dbReference type="Pfam" id="PF01975">
    <property type="entry name" value="SurE"/>
    <property type="match status" value="1"/>
</dbReference>
<evidence type="ECO:0000256" key="9">
    <source>
        <dbReference type="HAMAP-Rule" id="MF_00060"/>
    </source>
</evidence>
<name>A0A5C5X8W0_9PLAN</name>
<keyword evidence="12" id="KW-1185">Reference proteome</keyword>
<dbReference type="GO" id="GO:0046872">
    <property type="term" value="F:metal ion binding"/>
    <property type="evidence" value="ECO:0007669"/>
    <property type="project" value="UniProtKB-UniRule"/>
</dbReference>
<dbReference type="GO" id="GO:0005737">
    <property type="term" value="C:cytoplasm"/>
    <property type="evidence" value="ECO:0007669"/>
    <property type="project" value="UniProtKB-SubCell"/>
</dbReference>
<keyword evidence="8 9" id="KW-0378">Hydrolase</keyword>
<evidence type="ECO:0000256" key="8">
    <source>
        <dbReference type="ARBA" id="ARBA00022801"/>
    </source>
</evidence>
<dbReference type="GO" id="GO:0000166">
    <property type="term" value="F:nucleotide binding"/>
    <property type="evidence" value="ECO:0007669"/>
    <property type="project" value="UniProtKB-KW"/>
</dbReference>
<evidence type="ECO:0000313" key="12">
    <source>
        <dbReference type="Proteomes" id="UP000316095"/>
    </source>
</evidence>
<comment type="cofactor">
    <cofactor evidence="2">
        <name>Mg(2+)</name>
        <dbReference type="ChEBI" id="CHEBI:18420"/>
    </cofactor>
</comment>
<feature type="domain" description="Survival protein SurE-like phosphatase/nucleotidase" evidence="10">
    <location>
        <begin position="3"/>
        <end position="189"/>
    </location>
</feature>
<comment type="subcellular location">
    <subcellularLocation>
        <location evidence="3 9">Cytoplasm</location>
    </subcellularLocation>
</comment>
<dbReference type="GO" id="GO:0008254">
    <property type="term" value="F:3'-nucleotidase activity"/>
    <property type="evidence" value="ECO:0007669"/>
    <property type="project" value="TreeGrafter"/>
</dbReference>
<keyword evidence="5 9" id="KW-0963">Cytoplasm</keyword>
<dbReference type="HAMAP" id="MF_00060">
    <property type="entry name" value="SurE"/>
    <property type="match status" value="1"/>
</dbReference>
<dbReference type="EC" id="3.1.3.5" evidence="9"/>
<sequence length="257" mass="28204">MHILLANDDGIHAPGLIALESKLSALGEVSVVAPAHEQSGVGHSITYRSPLQVEEVYREGKRFGWSVHGSPADCVKLGILELCPRKPDLIVSGINSGSNYGINVLYSGTVAAAIEGAFFGIPSVAISLNTTTPPDFELAASRSVRILQRLLGVMEAHPPEAGSLWSINFPPSNAQLQGVRFATMGVKRHTETMEKRIDPRGKPYYWSGNDPLHNHEFETETDIRALSENYVTITPLKFDLTDYDRLPKNRTPDWDCL</sequence>
<protein>
    <recommendedName>
        <fullName evidence="9">5'-nucleotidase SurE</fullName>
        <ecNumber evidence="9">3.1.3.5</ecNumber>
    </recommendedName>
    <alternativeName>
        <fullName evidence="9">Nucleoside 5'-monophosphate phosphohydrolase</fullName>
    </alternativeName>
</protein>
<evidence type="ECO:0000256" key="5">
    <source>
        <dbReference type="ARBA" id="ARBA00022490"/>
    </source>
</evidence>
<dbReference type="RefSeq" id="WP_146501578.1">
    <property type="nucleotide sequence ID" value="NZ_SJPG01000001.1"/>
</dbReference>